<keyword evidence="1" id="KW-0472">Membrane</keyword>
<accession>A0A0D6E0F0</accession>
<name>A0A0D6E0F0_9LACT</name>
<evidence type="ECO:0000256" key="1">
    <source>
        <dbReference type="SAM" id="Phobius"/>
    </source>
</evidence>
<protein>
    <submittedName>
        <fullName evidence="2">Uncharacterized protein</fullName>
    </submittedName>
</protein>
<organism evidence="2 3">
    <name type="scientific">Pseudolactococcus piscium MKFS47</name>
    <dbReference type="NCBI Taxonomy" id="297352"/>
    <lineage>
        <taxon>Bacteria</taxon>
        <taxon>Bacillati</taxon>
        <taxon>Bacillota</taxon>
        <taxon>Bacilli</taxon>
        <taxon>Lactobacillales</taxon>
        <taxon>Streptococcaceae</taxon>
        <taxon>Pseudolactococcus</taxon>
    </lineage>
</organism>
<dbReference type="Proteomes" id="UP000033166">
    <property type="component" value="Chromosome I"/>
</dbReference>
<gene>
    <name evidence="2" type="ORF">LACPI_2045</name>
</gene>
<keyword evidence="1" id="KW-1133">Transmembrane helix</keyword>
<dbReference type="RefSeq" id="WP_047916240.1">
    <property type="nucleotide sequence ID" value="NZ_LN774769.1"/>
</dbReference>
<dbReference type="HOGENOM" id="CLU_1382605_0_0_9"/>
<evidence type="ECO:0000313" key="3">
    <source>
        <dbReference type="Proteomes" id="UP000033166"/>
    </source>
</evidence>
<dbReference type="KEGG" id="lpk:LACPI_2045"/>
<dbReference type="EMBL" id="LN774769">
    <property type="protein sequence ID" value="CEN29245.1"/>
    <property type="molecule type" value="Genomic_DNA"/>
</dbReference>
<feature type="transmembrane region" description="Helical" evidence="1">
    <location>
        <begin position="107"/>
        <end position="126"/>
    </location>
</feature>
<feature type="transmembrane region" description="Helical" evidence="1">
    <location>
        <begin position="138"/>
        <end position="162"/>
    </location>
</feature>
<sequence length="197" mass="21989">MTTIGQQFKADKAEHVKNKALINQMTPENKAYDDTFVASLYAPDQLSGKDSQSLPNILETVRADILSAQKTQQAAETYFGMPAETLARQFVDALPQKTLRQKIKRQGLISAYLAVIFAIIFLTPWFGGGLTPQNIGLFTLTLLLNLCLLYINLYVPSWLLILYPQKSSQGRTKLTTYLTAGISALFLIIILIVKYLL</sequence>
<keyword evidence="1" id="KW-0812">Transmembrane</keyword>
<dbReference type="AlphaFoldDB" id="A0A0D6E0F0"/>
<reference evidence="3" key="1">
    <citation type="submission" date="2015-01" db="EMBL/GenBank/DDBJ databases">
        <authorList>
            <person name="Andreevskaya M."/>
        </authorList>
    </citation>
    <scope>NUCLEOTIDE SEQUENCE [LARGE SCALE GENOMIC DNA]</scope>
    <source>
        <strain evidence="3">MKFS47</strain>
    </source>
</reference>
<feature type="transmembrane region" description="Helical" evidence="1">
    <location>
        <begin position="174"/>
        <end position="196"/>
    </location>
</feature>
<proteinExistence type="predicted"/>
<evidence type="ECO:0000313" key="2">
    <source>
        <dbReference type="EMBL" id="CEN29245.1"/>
    </source>
</evidence>